<organism evidence="2 3">
    <name type="scientific">Maricaulis salignorans</name>
    <dbReference type="NCBI Taxonomy" id="144026"/>
    <lineage>
        <taxon>Bacteria</taxon>
        <taxon>Pseudomonadati</taxon>
        <taxon>Pseudomonadota</taxon>
        <taxon>Alphaproteobacteria</taxon>
        <taxon>Maricaulales</taxon>
        <taxon>Maricaulaceae</taxon>
        <taxon>Maricaulis</taxon>
    </lineage>
</organism>
<dbReference type="AlphaFoldDB" id="A0A1G9PT21"/>
<protein>
    <recommendedName>
        <fullName evidence="1">EF-hand domain-containing protein</fullName>
    </recommendedName>
</protein>
<evidence type="ECO:0000313" key="3">
    <source>
        <dbReference type="Proteomes" id="UP000199759"/>
    </source>
</evidence>
<reference evidence="2 3" key="1">
    <citation type="submission" date="2016-10" db="EMBL/GenBank/DDBJ databases">
        <authorList>
            <person name="de Groot N.N."/>
        </authorList>
    </citation>
    <scope>NUCLEOTIDE SEQUENCE [LARGE SCALE GENOMIC DNA]</scope>
    <source>
        <strain evidence="2 3">DSM 16077</strain>
    </source>
</reference>
<evidence type="ECO:0000313" key="2">
    <source>
        <dbReference type="EMBL" id="SDM01890.1"/>
    </source>
</evidence>
<evidence type="ECO:0000259" key="1">
    <source>
        <dbReference type="PROSITE" id="PS50222"/>
    </source>
</evidence>
<sequence>MVTGRHEKQSESLEVRLGFDAKRAFMEACREKGMTASEVVRHFVETYPVSPVRRPWARLPTQLTEYPMTLTLTALLATSLAASTLLPLQPATANREDPENSFARLDADGDGYFNRVDLYHAAGLTDDGRLGEGLRSEAMGSITEAMAQFGPSLQEDMLDPEFVEGVMESAESGARSGVDQAFTDLDTDQDDRVSLAEFLAARQ</sequence>
<proteinExistence type="predicted"/>
<dbReference type="SUPFAM" id="SSF47473">
    <property type="entry name" value="EF-hand"/>
    <property type="match status" value="1"/>
</dbReference>
<gene>
    <name evidence="2" type="ORF">SAMN04488568_10420</name>
</gene>
<dbReference type="GO" id="GO:0005509">
    <property type="term" value="F:calcium ion binding"/>
    <property type="evidence" value="ECO:0007669"/>
    <property type="project" value="InterPro"/>
</dbReference>
<dbReference type="PROSITE" id="PS00018">
    <property type="entry name" value="EF_HAND_1"/>
    <property type="match status" value="1"/>
</dbReference>
<dbReference type="OrthoDB" id="7631128at2"/>
<name>A0A1G9PT21_9PROT</name>
<dbReference type="PROSITE" id="PS50222">
    <property type="entry name" value="EF_HAND_2"/>
    <property type="match status" value="1"/>
</dbReference>
<dbReference type="InterPro" id="IPR002048">
    <property type="entry name" value="EF_hand_dom"/>
</dbReference>
<accession>A0A1G9PT21</accession>
<dbReference type="EMBL" id="FNHG01000004">
    <property type="protein sequence ID" value="SDM01890.1"/>
    <property type="molecule type" value="Genomic_DNA"/>
</dbReference>
<dbReference type="Gene3D" id="1.10.238.10">
    <property type="entry name" value="EF-hand"/>
    <property type="match status" value="1"/>
</dbReference>
<dbReference type="Proteomes" id="UP000199759">
    <property type="component" value="Unassembled WGS sequence"/>
</dbReference>
<feature type="domain" description="EF-hand" evidence="1">
    <location>
        <begin position="173"/>
        <end position="203"/>
    </location>
</feature>
<dbReference type="RefSeq" id="WP_091767619.1">
    <property type="nucleotide sequence ID" value="NZ_FNHG01000004.1"/>
</dbReference>
<dbReference type="InterPro" id="IPR018247">
    <property type="entry name" value="EF_Hand_1_Ca_BS"/>
</dbReference>
<keyword evidence="3" id="KW-1185">Reference proteome</keyword>
<dbReference type="InterPro" id="IPR011992">
    <property type="entry name" value="EF-hand-dom_pair"/>
</dbReference>